<comment type="subcellular location">
    <subcellularLocation>
        <location evidence="1 6">Cytoplasm</location>
    </subcellularLocation>
</comment>
<dbReference type="PANTHER" id="PTHR11489">
    <property type="entry name" value="40S RIBOSOMAL PROTEIN SA"/>
    <property type="match status" value="1"/>
</dbReference>
<dbReference type="GO" id="GO:0003735">
    <property type="term" value="F:structural constituent of ribosome"/>
    <property type="evidence" value="ECO:0007669"/>
    <property type="project" value="UniProtKB-UniRule"/>
</dbReference>
<keyword evidence="5 6" id="KW-0687">Ribonucleoprotein</keyword>
<evidence type="ECO:0000256" key="7">
    <source>
        <dbReference type="RuleBase" id="RU003631"/>
    </source>
</evidence>
<feature type="region of interest" description="Disordered" evidence="8">
    <location>
        <begin position="281"/>
        <end position="316"/>
    </location>
</feature>
<proteinExistence type="inferred from homology"/>
<dbReference type="InterPro" id="IPR005707">
    <property type="entry name" value="Ribosomal_uS2_euk/arc"/>
</dbReference>
<keyword evidence="4 6" id="KW-0689">Ribosomal protein</keyword>
<dbReference type="PRINTS" id="PR00395">
    <property type="entry name" value="RIBOSOMALS2"/>
</dbReference>
<evidence type="ECO:0000256" key="1">
    <source>
        <dbReference type="ARBA" id="ARBA00004496"/>
    </source>
</evidence>
<evidence type="ECO:0000256" key="3">
    <source>
        <dbReference type="ARBA" id="ARBA00022490"/>
    </source>
</evidence>
<keyword evidence="3 6" id="KW-0963">Cytoplasm</keyword>
<dbReference type="InterPro" id="IPR027498">
    <property type="entry name" value="Ribosomal_uS2_euk"/>
</dbReference>
<reference evidence="9" key="1">
    <citation type="submission" date="2018-10" db="EMBL/GenBank/DDBJ databases">
        <title>Population genomic analysis revealed the cold adaptation of white poplar.</title>
        <authorList>
            <person name="Liu Y.-J."/>
        </authorList>
    </citation>
    <scope>NUCLEOTIDE SEQUENCE [LARGE SCALE GENOMIC DNA]</scope>
    <source>
        <strain evidence="9">PAL-ZL1</strain>
    </source>
</reference>
<evidence type="ECO:0000256" key="4">
    <source>
        <dbReference type="ARBA" id="ARBA00022980"/>
    </source>
</evidence>
<sequence length="316" mass="34285">MATATGAAAAASTRALSQKELDIQMMLAAEVHLGTKNCDFQMERYVFKRRNDGIYIINLGKTWEKLLLAARVIVAIENPQDIIVQSARPYGQRAVLKFAQYTGAHAIAGRHTPGTFTNQMQTSFSEPRLLILTDPRTDHQPIKEAALGNIPTIAFCDTDSPMNFVDIGIPANNKGKHSIGCLFWLLARMVLQMRGTIPQGHKWDIMVDLFFYREPEEAKQQEEEDALPAADYALPPPDYGISAGEWGSTIADSQWTADVAQQPIPAANFFPEQGVLSGEWGAAPAPAPAPAAEQLPGVELGVPPPPPAAAATGWDV</sequence>
<gene>
    <name evidence="9" type="ORF">D5086_0000034750</name>
</gene>
<dbReference type="InterPro" id="IPR018130">
    <property type="entry name" value="Ribosomal_uS2_CS"/>
</dbReference>
<dbReference type="STRING" id="43335.A0A4U5QWJ1"/>
<dbReference type="GO" id="GO:0000028">
    <property type="term" value="P:ribosomal small subunit assembly"/>
    <property type="evidence" value="ECO:0007669"/>
    <property type="project" value="UniProtKB-UniRule"/>
</dbReference>
<comment type="function">
    <text evidence="6">Required for the assembly and/or stability of the 40S ribosomal subunit. Required for the processing of the 20S rRNA-precursor to mature 18S rRNA in a late step of the maturation of 40S ribosomal subunits.</text>
</comment>
<dbReference type="GO" id="GO:0006412">
    <property type="term" value="P:translation"/>
    <property type="evidence" value="ECO:0007669"/>
    <property type="project" value="UniProtKB-UniRule"/>
</dbReference>
<dbReference type="FunFam" id="3.40.50.10490:FF:000017">
    <property type="entry name" value="40S ribosomal protein SA"/>
    <property type="match status" value="1"/>
</dbReference>
<evidence type="ECO:0000256" key="5">
    <source>
        <dbReference type="ARBA" id="ARBA00023274"/>
    </source>
</evidence>
<evidence type="ECO:0000256" key="2">
    <source>
        <dbReference type="ARBA" id="ARBA00006242"/>
    </source>
</evidence>
<comment type="subunit">
    <text evidence="6">Component of the small ribosomal subunit. Mature ribosomes consist of a small (40S) and a large (60S) subunit. The 40S subunit contains about 33 different proteins and 1 molecule of RNA (18S). The 60S subunit contains about 49 different proteins and 3 molecules of RNA (25S, 5.8S and 5S). Interacts with ribosomal protein S21.</text>
</comment>
<evidence type="ECO:0000256" key="6">
    <source>
        <dbReference type="HAMAP-Rule" id="MF_03015"/>
    </source>
</evidence>
<dbReference type="PROSITE" id="PS00962">
    <property type="entry name" value="RIBOSOMAL_S2_1"/>
    <property type="match status" value="1"/>
</dbReference>
<dbReference type="EMBL" id="RCHU01000091">
    <property type="protein sequence ID" value="TKS15438.1"/>
    <property type="molecule type" value="Genomic_DNA"/>
</dbReference>
<dbReference type="Gene3D" id="3.40.50.10490">
    <property type="entry name" value="Glucose-6-phosphate isomerase like protein, domain 1"/>
    <property type="match status" value="1"/>
</dbReference>
<organism evidence="9">
    <name type="scientific">Populus alba</name>
    <name type="common">White poplar</name>
    <dbReference type="NCBI Taxonomy" id="43335"/>
    <lineage>
        <taxon>Eukaryota</taxon>
        <taxon>Viridiplantae</taxon>
        <taxon>Streptophyta</taxon>
        <taxon>Embryophyta</taxon>
        <taxon>Tracheophyta</taxon>
        <taxon>Spermatophyta</taxon>
        <taxon>Magnoliopsida</taxon>
        <taxon>eudicotyledons</taxon>
        <taxon>Gunneridae</taxon>
        <taxon>Pentapetalae</taxon>
        <taxon>rosids</taxon>
        <taxon>fabids</taxon>
        <taxon>Malpighiales</taxon>
        <taxon>Salicaceae</taxon>
        <taxon>Saliceae</taxon>
        <taxon>Populus</taxon>
    </lineage>
</organism>
<comment type="caution">
    <text evidence="9">The sequence shown here is derived from an EMBL/GenBank/DDBJ whole genome shotgun (WGS) entry which is preliminary data.</text>
</comment>
<dbReference type="InterPro" id="IPR001865">
    <property type="entry name" value="Ribosomal_uS2"/>
</dbReference>
<evidence type="ECO:0000256" key="8">
    <source>
        <dbReference type="SAM" id="MobiDB-lite"/>
    </source>
</evidence>
<dbReference type="Pfam" id="PF00318">
    <property type="entry name" value="Ribosomal_S2"/>
    <property type="match status" value="2"/>
</dbReference>
<dbReference type="SUPFAM" id="SSF52313">
    <property type="entry name" value="Ribosomal protein S2"/>
    <property type="match status" value="1"/>
</dbReference>
<evidence type="ECO:0000313" key="9">
    <source>
        <dbReference type="EMBL" id="TKS15438.1"/>
    </source>
</evidence>
<comment type="similarity">
    <text evidence="2 6 7">Belongs to the universal ribosomal protein uS2 family.</text>
</comment>
<protein>
    <recommendedName>
        <fullName evidence="6">Small ribosomal subunit protein uS2</fullName>
    </recommendedName>
</protein>
<dbReference type="HAMAP" id="MF_03015">
    <property type="entry name" value="Ribosomal_S2_euk"/>
    <property type="match status" value="1"/>
</dbReference>
<accession>A0A4U5QWJ1</accession>
<dbReference type="InterPro" id="IPR023591">
    <property type="entry name" value="Ribosomal_uS2_flav_dom_sf"/>
</dbReference>
<dbReference type="AlphaFoldDB" id="A0A4U5QWJ1"/>
<dbReference type="CDD" id="cd01425">
    <property type="entry name" value="RPS2"/>
    <property type="match status" value="1"/>
</dbReference>
<dbReference type="NCBIfam" id="TIGR01012">
    <property type="entry name" value="uS2_euk_arch"/>
    <property type="match status" value="1"/>
</dbReference>
<dbReference type="GO" id="GO:0022627">
    <property type="term" value="C:cytosolic small ribosomal subunit"/>
    <property type="evidence" value="ECO:0007669"/>
    <property type="project" value="UniProtKB-UniRule"/>
</dbReference>
<dbReference type="PROSITE" id="PS00963">
    <property type="entry name" value="RIBOSOMAL_S2_2"/>
    <property type="match status" value="1"/>
</dbReference>
<name>A0A4U5QWJ1_POPAL</name>